<evidence type="ECO:0000256" key="1">
    <source>
        <dbReference type="SAM" id="Coils"/>
    </source>
</evidence>
<name>A0A1T5N281_9BACT</name>
<dbReference type="EMBL" id="FUZZ01000001">
    <property type="protein sequence ID" value="SKC94577.1"/>
    <property type="molecule type" value="Genomic_DNA"/>
</dbReference>
<keyword evidence="2" id="KW-1133">Transmembrane helix</keyword>
<dbReference type="STRING" id="393003.SAMN05660461_0012"/>
<organism evidence="3 4">
    <name type="scientific">Chitinophaga ginsengisegetis</name>
    <dbReference type="NCBI Taxonomy" id="393003"/>
    <lineage>
        <taxon>Bacteria</taxon>
        <taxon>Pseudomonadati</taxon>
        <taxon>Bacteroidota</taxon>
        <taxon>Chitinophagia</taxon>
        <taxon>Chitinophagales</taxon>
        <taxon>Chitinophagaceae</taxon>
        <taxon>Chitinophaga</taxon>
    </lineage>
</organism>
<protein>
    <recommendedName>
        <fullName evidence="5">DUF1640 domain-containing protein</fullName>
    </recommendedName>
</protein>
<accession>A0A1T5N281</accession>
<gene>
    <name evidence="3" type="ORF">SAMN05660461_0012</name>
</gene>
<dbReference type="Proteomes" id="UP000190166">
    <property type="component" value="Unassembled WGS sequence"/>
</dbReference>
<keyword evidence="2" id="KW-0812">Transmembrane</keyword>
<dbReference type="AlphaFoldDB" id="A0A1T5N281"/>
<dbReference type="RefSeq" id="WP_079467384.1">
    <property type="nucleotide sequence ID" value="NZ_FUZZ01000001.1"/>
</dbReference>
<evidence type="ECO:0008006" key="5">
    <source>
        <dbReference type="Google" id="ProtNLM"/>
    </source>
</evidence>
<proteinExistence type="predicted"/>
<evidence type="ECO:0000313" key="4">
    <source>
        <dbReference type="Proteomes" id="UP000190166"/>
    </source>
</evidence>
<keyword evidence="4" id="KW-1185">Reference proteome</keyword>
<evidence type="ECO:0000256" key="2">
    <source>
        <dbReference type="SAM" id="Phobius"/>
    </source>
</evidence>
<keyword evidence="1" id="KW-0175">Coiled coil</keyword>
<feature type="transmembrane region" description="Helical" evidence="2">
    <location>
        <begin position="166"/>
        <end position="187"/>
    </location>
</feature>
<evidence type="ECO:0000313" key="3">
    <source>
        <dbReference type="EMBL" id="SKC94577.1"/>
    </source>
</evidence>
<sequence>MTIGNLKLYDIFRKDLHLSDDKALEVVNAMDDHYERKSSAKIEQLANKGELLAVKNELKQDIHTLATRMDLMATKEELSEVKNELKQEIHTLATRMDLMATKEELSAVKTGLTLDIQKVKSELTVDIQKVKTDLTMDIQKVKSELTDTINHVKAELINTIHKSVHYAAIAQFIAIVAALVGIIRYCLVR</sequence>
<keyword evidence="2" id="KW-0472">Membrane</keyword>
<dbReference type="Gene3D" id="1.20.58.130">
    <property type="match status" value="1"/>
</dbReference>
<reference evidence="3 4" key="1">
    <citation type="submission" date="2017-02" db="EMBL/GenBank/DDBJ databases">
        <authorList>
            <person name="Peterson S.W."/>
        </authorList>
    </citation>
    <scope>NUCLEOTIDE SEQUENCE [LARGE SCALE GENOMIC DNA]</scope>
    <source>
        <strain evidence="3 4">DSM 18108</strain>
    </source>
</reference>
<feature type="coiled-coil region" evidence="1">
    <location>
        <begin position="68"/>
        <end position="95"/>
    </location>
</feature>